<dbReference type="InParanoid" id="A0A263D687"/>
<keyword evidence="2" id="KW-1185">Reference proteome</keyword>
<accession>A0A263D687</accession>
<comment type="caution">
    <text evidence="1">The sequence shown here is derived from an EMBL/GenBank/DDBJ whole genome shotgun (WGS) entry which is preliminary data.</text>
</comment>
<protein>
    <submittedName>
        <fullName evidence="1">Transcriptional regulator</fullName>
    </submittedName>
</protein>
<organism evidence="1 2">
    <name type="scientific">Amycolatopsis antarctica</name>
    <dbReference type="NCBI Taxonomy" id="1854586"/>
    <lineage>
        <taxon>Bacteria</taxon>
        <taxon>Bacillati</taxon>
        <taxon>Actinomycetota</taxon>
        <taxon>Actinomycetes</taxon>
        <taxon>Pseudonocardiales</taxon>
        <taxon>Pseudonocardiaceae</taxon>
        <taxon>Amycolatopsis</taxon>
    </lineage>
</organism>
<evidence type="ECO:0000313" key="1">
    <source>
        <dbReference type="EMBL" id="OZM74024.1"/>
    </source>
</evidence>
<dbReference type="AlphaFoldDB" id="A0A263D687"/>
<reference evidence="1 2" key="1">
    <citation type="submission" date="2017-07" db="EMBL/GenBank/DDBJ databases">
        <title>Amycolatopsis antarcticus sp. nov., isolated from the surface of an Antarcticus brown macroalga.</title>
        <authorList>
            <person name="Wang J."/>
            <person name="Leiva S."/>
            <person name="Huang J."/>
            <person name="Huang Y."/>
        </authorList>
    </citation>
    <scope>NUCLEOTIDE SEQUENCE [LARGE SCALE GENOMIC DNA]</scope>
    <source>
        <strain evidence="1 2">AU-G6</strain>
    </source>
</reference>
<sequence length="76" mass="8132">MARELRPKPDQFRKACELHGIPSDSALARAMDIHRTTVARVLAGDLVPGGAFIAGALYAFPALTVDALFDNVPAEQ</sequence>
<dbReference type="Proteomes" id="UP000242444">
    <property type="component" value="Unassembled WGS sequence"/>
</dbReference>
<dbReference type="OrthoDB" id="3694075at2"/>
<gene>
    <name evidence="1" type="ORF">CFN78_06975</name>
</gene>
<dbReference type="RefSeq" id="WP_094861781.1">
    <property type="nucleotide sequence ID" value="NZ_NKYE01000003.1"/>
</dbReference>
<dbReference type="EMBL" id="NKYE01000003">
    <property type="protein sequence ID" value="OZM74024.1"/>
    <property type="molecule type" value="Genomic_DNA"/>
</dbReference>
<name>A0A263D687_9PSEU</name>
<evidence type="ECO:0000313" key="2">
    <source>
        <dbReference type="Proteomes" id="UP000242444"/>
    </source>
</evidence>
<proteinExistence type="predicted"/>